<dbReference type="GO" id="GO:0008324">
    <property type="term" value="F:monoatomic cation transmembrane transporter activity"/>
    <property type="evidence" value="ECO:0007669"/>
    <property type="project" value="InterPro"/>
</dbReference>
<feature type="transmembrane region" description="Helical" evidence="12">
    <location>
        <begin position="93"/>
        <end position="114"/>
    </location>
</feature>
<evidence type="ECO:0000313" key="14">
    <source>
        <dbReference type="EMBL" id="KAF6037152.1"/>
    </source>
</evidence>
<proteinExistence type="predicted"/>
<comment type="function">
    <text evidence="10">Has probably no intrinsic transporter activity but together with SLC30A5 forms a functional zinc ion:proton antiporter heterodimer, mediating zinc entry into the lumen of organelles along the secretory pathway. As part of that zinc ion:proton antiporter, contributes to zinc ion homeostasis within the early secretory pathway and regulates the activation and folding of enzymes like alkaline phosphatases and enzymes involved in phosphatidylinositol glycan anchor biosynthesis.</text>
</comment>
<evidence type="ECO:0000256" key="12">
    <source>
        <dbReference type="SAM" id="Phobius"/>
    </source>
</evidence>
<dbReference type="GO" id="GO:0016020">
    <property type="term" value="C:membrane"/>
    <property type="evidence" value="ECO:0007669"/>
    <property type="project" value="InterPro"/>
</dbReference>
<dbReference type="EMBL" id="VXIV02000616">
    <property type="protein sequence ID" value="KAF6037152.1"/>
    <property type="molecule type" value="Genomic_DNA"/>
</dbReference>
<dbReference type="PANTHER" id="PTHR46531">
    <property type="entry name" value="ZINC TRANSPORTER 6"/>
    <property type="match status" value="1"/>
</dbReference>
<feature type="transmembrane region" description="Helical" evidence="12">
    <location>
        <begin position="255"/>
        <end position="274"/>
    </location>
</feature>
<evidence type="ECO:0000256" key="6">
    <source>
        <dbReference type="ARBA" id="ARBA00023034"/>
    </source>
</evidence>
<feature type="region of interest" description="Disordered" evidence="11">
    <location>
        <begin position="379"/>
        <end position="410"/>
    </location>
</feature>
<dbReference type="InterPro" id="IPR052005">
    <property type="entry name" value="CDF_SLC30A"/>
</dbReference>
<evidence type="ECO:0000256" key="8">
    <source>
        <dbReference type="ARBA" id="ARBA00023136"/>
    </source>
</evidence>
<feature type="domain" description="Cation efflux protein transmembrane" evidence="13">
    <location>
        <begin position="64"/>
        <end position="280"/>
    </location>
</feature>
<keyword evidence="5 12" id="KW-1133">Transmembrane helix</keyword>
<sequence>MHVGNGVAVVDMGGMDARLRGTNQVFAGDIDESMQSFQRVGASRYQPVREFLRILTRSSKGRKLLIYLVINLASTAILLAWCQVSNSMSLTALAYLTVFDLFYLLTSAVSIWSYSRRPSSVFSFGYERLEVLAVFTSTMLAQLGSFFIFKESVERIFEPHHIHEGKLPLGAALAILVHSLIIYSSENLPFQHVIQACSSSWLQEHMADVSESLCHVMPGLSRVLLPRSNPLTLLGCASTFCVLATYIAIDIKNYQGADVTAALCMAIFTIGTMWPMSSYTGVLQYAGTVHVRVRRDANDQLVLAHVYSRLAPMISQLTIQIFKDDWSRSSAYHIINNTSVAPPPITPIKPFNAAAVQPLLPGSGYLPNLTAGTTNSLKAASHNSHNLQPWTSTPYSTPLSTPMKGRSNPS</sequence>
<dbReference type="SUPFAM" id="SSF161111">
    <property type="entry name" value="Cation efflux protein transmembrane domain-like"/>
    <property type="match status" value="1"/>
</dbReference>
<keyword evidence="3 12" id="KW-0812">Transmembrane</keyword>
<evidence type="ECO:0000256" key="5">
    <source>
        <dbReference type="ARBA" id="ARBA00022989"/>
    </source>
</evidence>
<dbReference type="Proteomes" id="UP000593567">
    <property type="component" value="Unassembled WGS sequence"/>
</dbReference>
<protein>
    <submittedName>
        <fullName evidence="14">SLC30A6</fullName>
    </submittedName>
</protein>
<evidence type="ECO:0000256" key="1">
    <source>
        <dbReference type="ARBA" id="ARBA00004166"/>
    </source>
</evidence>
<feature type="compositionally biased region" description="Polar residues" evidence="11">
    <location>
        <begin position="379"/>
        <end position="388"/>
    </location>
</feature>
<evidence type="ECO:0000256" key="3">
    <source>
        <dbReference type="ARBA" id="ARBA00022692"/>
    </source>
</evidence>
<dbReference type="GO" id="GO:0005794">
    <property type="term" value="C:Golgi apparatus"/>
    <property type="evidence" value="ECO:0007669"/>
    <property type="project" value="UniProtKB-SubCell"/>
</dbReference>
<keyword evidence="15" id="KW-1185">Reference proteome</keyword>
<comment type="caution">
    <text evidence="14">The sequence shown here is derived from an EMBL/GenBank/DDBJ whole genome shotgun (WGS) entry which is preliminary data.</text>
</comment>
<dbReference type="OrthoDB" id="5382797at2759"/>
<comment type="subunit">
    <text evidence="9">Heterodimer with SLC30A5; form a functional zinc ion transmembrane transporter.</text>
</comment>
<keyword evidence="2" id="KW-0813">Transport</keyword>
<keyword evidence="8 12" id="KW-0472">Membrane</keyword>
<dbReference type="AlphaFoldDB" id="A0A7J7KES9"/>
<evidence type="ECO:0000256" key="10">
    <source>
        <dbReference type="ARBA" id="ARBA00045455"/>
    </source>
</evidence>
<name>A0A7J7KES9_BUGNE</name>
<dbReference type="Pfam" id="PF01545">
    <property type="entry name" value="Cation_efflux"/>
    <property type="match status" value="1"/>
</dbReference>
<dbReference type="PANTHER" id="PTHR46531:SF1">
    <property type="entry name" value="ZINC TRANSPORTER 6"/>
    <property type="match status" value="1"/>
</dbReference>
<organism evidence="14 15">
    <name type="scientific">Bugula neritina</name>
    <name type="common">Brown bryozoan</name>
    <name type="synonym">Sertularia neritina</name>
    <dbReference type="NCBI Taxonomy" id="10212"/>
    <lineage>
        <taxon>Eukaryota</taxon>
        <taxon>Metazoa</taxon>
        <taxon>Spiralia</taxon>
        <taxon>Lophotrochozoa</taxon>
        <taxon>Bryozoa</taxon>
        <taxon>Gymnolaemata</taxon>
        <taxon>Cheilostomatida</taxon>
        <taxon>Flustrina</taxon>
        <taxon>Buguloidea</taxon>
        <taxon>Bugulidae</taxon>
        <taxon>Bugula</taxon>
    </lineage>
</organism>
<gene>
    <name evidence="14" type="ORF">EB796_004560</name>
</gene>
<accession>A0A7J7KES9</accession>
<keyword evidence="6" id="KW-0333">Golgi apparatus</keyword>
<evidence type="ECO:0000256" key="11">
    <source>
        <dbReference type="SAM" id="MobiDB-lite"/>
    </source>
</evidence>
<feature type="transmembrane region" description="Helical" evidence="12">
    <location>
        <begin position="231"/>
        <end position="249"/>
    </location>
</feature>
<evidence type="ECO:0000256" key="2">
    <source>
        <dbReference type="ARBA" id="ARBA00022448"/>
    </source>
</evidence>
<comment type="subcellular location">
    <subcellularLocation>
        <location evidence="1">Golgi apparatus</location>
        <location evidence="1">trans-Golgi network membrane</location>
        <topology evidence="1">Multi-pass membrane protein</topology>
    </subcellularLocation>
</comment>
<evidence type="ECO:0000256" key="4">
    <source>
        <dbReference type="ARBA" id="ARBA00022833"/>
    </source>
</evidence>
<evidence type="ECO:0000313" key="15">
    <source>
        <dbReference type="Proteomes" id="UP000593567"/>
    </source>
</evidence>
<dbReference type="Gene3D" id="1.20.1510.10">
    <property type="entry name" value="Cation efflux protein transmembrane domain"/>
    <property type="match status" value="1"/>
</dbReference>
<feature type="transmembrane region" description="Helical" evidence="12">
    <location>
        <begin position="64"/>
        <end position="81"/>
    </location>
</feature>
<keyword evidence="4" id="KW-0862">Zinc</keyword>
<evidence type="ECO:0000259" key="13">
    <source>
        <dbReference type="Pfam" id="PF01545"/>
    </source>
</evidence>
<evidence type="ECO:0000256" key="7">
    <source>
        <dbReference type="ARBA" id="ARBA00023065"/>
    </source>
</evidence>
<keyword evidence="7" id="KW-0406">Ion transport</keyword>
<feature type="compositionally biased region" description="Low complexity" evidence="11">
    <location>
        <begin position="389"/>
        <end position="402"/>
    </location>
</feature>
<reference evidence="14" key="1">
    <citation type="submission" date="2020-06" db="EMBL/GenBank/DDBJ databases">
        <title>Draft genome of Bugula neritina, a colonial animal packing powerful symbionts and potential medicines.</title>
        <authorList>
            <person name="Rayko M."/>
        </authorList>
    </citation>
    <scope>NUCLEOTIDE SEQUENCE [LARGE SCALE GENOMIC DNA]</scope>
    <source>
        <strain evidence="14">Kwan_BN1</strain>
    </source>
</reference>
<dbReference type="InterPro" id="IPR027469">
    <property type="entry name" value="Cation_efflux_TMD_sf"/>
</dbReference>
<dbReference type="InterPro" id="IPR058533">
    <property type="entry name" value="Cation_efflux_TM"/>
</dbReference>
<dbReference type="GO" id="GO:0006829">
    <property type="term" value="P:zinc ion transport"/>
    <property type="evidence" value="ECO:0007669"/>
    <property type="project" value="TreeGrafter"/>
</dbReference>
<evidence type="ECO:0000256" key="9">
    <source>
        <dbReference type="ARBA" id="ARBA00038600"/>
    </source>
</evidence>